<protein>
    <submittedName>
        <fullName evidence="4">Helix-turn-helix transcriptional regulator</fullName>
    </submittedName>
</protein>
<dbReference type="SMART" id="SM00530">
    <property type="entry name" value="HTH_XRE"/>
    <property type="match status" value="1"/>
</dbReference>
<dbReference type="AlphaFoldDB" id="A0A7G9GS66"/>
<dbReference type="KEGG" id="ehn:H9Q80_06810"/>
<dbReference type="Gene3D" id="1.10.260.40">
    <property type="entry name" value="lambda repressor-like DNA-binding domains"/>
    <property type="match status" value="1"/>
</dbReference>
<organism evidence="4 5">
    <name type="scientific">[Eubacterium] hominis</name>
    <dbReference type="NCBI Taxonomy" id="2764325"/>
    <lineage>
        <taxon>Bacteria</taxon>
        <taxon>Bacillati</taxon>
        <taxon>Bacillota</taxon>
        <taxon>Erysipelotrichia</taxon>
        <taxon>Erysipelotrichales</taxon>
        <taxon>Erysipelotrichaceae</taxon>
        <taxon>Amedibacillus</taxon>
    </lineage>
</organism>
<dbReference type="CDD" id="cd00093">
    <property type="entry name" value="HTH_XRE"/>
    <property type="match status" value="1"/>
</dbReference>
<dbReference type="EMBL" id="CP060636">
    <property type="protein sequence ID" value="QNM13648.1"/>
    <property type="molecule type" value="Genomic_DNA"/>
</dbReference>
<evidence type="ECO:0000256" key="1">
    <source>
        <dbReference type="ARBA" id="ARBA00023125"/>
    </source>
</evidence>
<dbReference type="Pfam" id="PF01381">
    <property type="entry name" value="HTH_3"/>
    <property type="match status" value="1"/>
</dbReference>
<keyword evidence="5" id="KW-1185">Reference proteome</keyword>
<proteinExistence type="predicted"/>
<dbReference type="PANTHER" id="PTHR46558">
    <property type="entry name" value="TRACRIPTIONAL REGULATORY PROTEIN-RELATED-RELATED"/>
    <property type="match status" value="1"/>
</dbReference>
<accession>A0A7G9GS66</accession>
<reference evidence="4 5" key="1">
    <citation type="submission" date="2020-08" db="EMBL/GenBank/DDBJ databases">
        <authorList>
            <person name="Liu C."/>
            <person name="Sun Q."/>
        </authorList>
    </citation>
    <scope>NUCLEOTIDE SEQUENCE [LARGE SCALE GENOMIC DNA]</scope>
    <source>
        <strain evidence="4 5">NSJ-61</strain>
    </source>
</reference>
<dbReference type="PROSITE" id="PS50943">
    <property type="entry name" value="HTH_CROC1"/>
    <property type="match status" value="1"/>
</dbReference>
<dbReference type="GO" id="GO:0003677">
    <property type="term" value="F:DNA binding"/>
    <property type="evidence" value="ECO:0007669"/>
    <property type="project" value="UniProtKB-KW"/>
</dbReference>
<dbReference type="InterPro" id="IPR001387">
    <property type="entry name" value="Cro/C1-type_HTH"/>
</dbReference>
<feature type="transmembrane region" description="Helical" evidence="2">
    <location>
        <begin position="76"/>
        <end position="109"/>
    </location>
</feature>
<dbReference type="Proteomes" id="UP000515856">
    <property type="component" value="Chromosome"/>
</dbReference>
<evidence type="ECO:0000313" key="5">
    <source>
        <dbReference type="Proteomes" id="UP000515856"/>
    </source>
</evidence>
<keyword evidence="2" id="KW-1133">Transmembrane helix</keyword>
<keyword evidence="1" id="KW-0238">DNA-binding</keyword>
<keyword evidence="2" id="KW-0812">Transmembrane</keyword>
<feature type="domain" description="HTH cro/C1-type" evidence="3">
    <location>
        <begin position="7"/>
        <end position="61"/>
    </location>
</feature>
<keyword evidence="2" id="KW-0472">Membrane</keyword>
<evidence type="ECO:0000256" key="2">
    <source>
        <dbReference type="SAM" id="Phobius"/>
    </source>
</evidence>
<gene>
    <name evidence="4" type="ORF">H9Q80_06810</name>
</gene>
<dbReference type="PANTHER" id="PTHR46558:SF11">
    <property type="entry name" value="HTH-TYPE TRANSCRIPTIONAL REGULATOR XRE"/>
    <property type="match status" value="1"/>
</dbReference>
<sequence length="125" mass="14093">MEIGNMISTKRKEKGLSQEQLAQEINVARQTISKWELDETLPDLESLRKLAVFLGFSIDSALDIDVDDDDDMEWMIIGFAIVGNVITVFFDQAMIGIAMPFIGLGIYFIWKAFRGNQKNSKSNKG</sequence>
<dbReference type="SUPFAM" id="SSF47413">
    <property type="entry name" value="lambda repressor-like DNA-binding domains"/>
    <property type="match status" value="1"/>
</dbReference>
<dbReference type="RefSeq" id="WP_117452674.1">
    <property type="nucleotide sequence ID" value="NZ_CP060636.1"/>
</dbReference>
<evidence type="ECO:0000259" key="3">
    <source>
        <dbReference type="PROSITE" id="PS50943"/>
    </source>
</evidence>
<name>A0A7G9GS66_9FIRM</name>
<evidence type="ECO:0000313" key="4">
    <source>
        <dbReference type="EMBL" id="QNM13648.1"/>
    </source>
</evidence>
<dbReference type="InterPro" id="IPR010982">
    <property type="entry name" value="Lambda_DNA-bd_dom_sf"/>
</dbReference>